<name>A0A834UBL0_VESPE</name>
<feature type="compositionally biased region" description="Basic and acidic residues" evidence="1">
    <location>
        <begin position="140"/>
        <end position="152"/>
    </location>
</feature>
<sequence>MEDRNDTYDMREKPNGRFLARFPIITLHAKEFERKACRKPEAFFRRLTLQEVSHLYLSRYKSSTLATAVSRVPMYLHSRLSNVLPARFQGKSIGIFVGESRASRKVETLGVGIINWQDKMIKQSIRMRLKSTSKGNDPSTRCDLEKNSEESI</sequence>
<dbReference type="Proteomes" id="UP000600918">
    <property type="component" value="Unassembled WGS sequence"/>
</dbReference>
<dbReference type="AlphaFoldDB" id="A0A834UBL0"/>
<feature type="region of interest" description="Disordered" evidence="1">
    <location>
        <begin position="129"/>
        <end position="152"/>
    </location>
</feature>
<comment type="caution">
    <text evidence="2">The sequence shown here is derived from an EMBL/GenBank/DDBJ whole genome shotgun (WGS) entry which is preliminary data.</text>
</comment>
<reference evidence="2" key="1">
    <citation type="journal article" date="2020" name="G3 (Bethesda)">
        <title>High-Quality Assemblies for Three Invasive Social Wasps from the &lt;i&gt;Vespula&lt;/i&gt; Genus.</title>
        <authorList>
            <person name="Harrop T.W.R."/>
            <person name="Guhlin J."/>
            <person name="McLaughlin G.M."/>
            <person name="Permina E."/>
            <person name="Stockwell P."/>
            <person name="Gilligan J."/>
            <person name="Le Lec M.F."/>
            <person name="Gruber M.A.M."/>
            <person name="Quinn O."/>
            <person name="Lovegrove M."/>
            <person name="Duncan E.J."/>
            <person name="Remnant E.J."/>
            <person name="Van Eeckhoven J."/>
            <person name="Graham B."/>
            <person name="Knapp R.A."/>
            <person name="Langford K.W."/>
            <person name="Kronenberg Z."/>
            <person name="Press M.O."/>
            <person name="Eacker S.M."/>
            <person name="Wilson-Rankin E.E."/>
            <person name="Purcell J."/>
            <person name="Lester P.J."/>
            <person name="Dearden P.K."/>
        </authorList>
    </citation>
    <scope>NUCLEOTIDE SEQUENCE</scope>
    <source>
        <strain evidence="2">Volc-1</strain>
    </source>
</reference>
<evidence type="ECO:0000313" key="3">
    <source>
        <dbReference type="Proteomes" id="UP000600918"/>
    </source>
</evidence>
<dbReference type="EMBL" id="JACSDY010000004">
    <property type="protein sequence ID" value="KAF7429376.1"/>
    <property type="molecule type" value="Genomic_DNA"/>
</dbReference>
<evidence type="ECO:0000256" key="1">
    <source>
        <dbReference type="SAM" id="MobiDB-lite"/>
    </source>
</evidence>
<evidence type="ECO:0000313" key="2">
    <source>
        <dbReference type="EMBL" id="KAF7429376.1"/>
    </source>
</evidence>
<accession>A0A834UBL0</accession>
<gene>
    <name evidence="2" type="ORF">H0235_005774</name>
</gene>
<protein>
    <submittedName>
        <fullName evidence="2">Uncharacterized protein</fullName>
    </submittedName>
</protein>
<keyword evidence="3" id="KW-1185">Reference proteome</keyword>
<organism evidence="2 3">
    <name type="scientific">Vespula pensylvanica</name>
    <name type="common">Western yellow jacket</name>
    <name type="synonym">Wasp</name>
    <dbReference type="NCBI Taxonomy" id="30213"/>
    <lineage>
        <taxon>Eukaryota</taxon>
        <taxon>Metazoa</taxon>
        <taxon>Ecdysozoa</taxon>
        <taxon>Arthropoda</taxon>
        <taxon>Hexapoda</taxon>
        <taxon>Insecta</taxon>
        <taxon>Pterygota</taxon>
        <taxon>Neoptera</taxon>
        <taxon>Endopterygota</taxon>
        <taxon>Hymenoptera</taxon>
        <taxon>Apocrita</taxon>
        <taxon>Aculeata</taxon>
        <taxon>Vespoidea</taxon>
        <taxon>Vespidae</taxon>
        <taxon>Vespinae</taxon>
        <taxon>Vespula</taxon>
    </lineage>
</organism>
<proteinExistence type="predicted"/>